<organism evidence="4 5">
    <name type="scientific">Maribellus luteus</name>
    <dbReference type="NCBI Taxonomy" id="2305463"/>
    <lineage>
        <taxon>Bacteria</taxon>
        <taxon>Pseudomonadati</taxon>
        <taxon>Bacteroidota</taxon>
        <taxon>Bacteroidia</taxon>
        <taxon>Marinilabiliales</taxon>
        <taxon>Prolixibacteraceae</taxon>
        <taxon>Maribellus</taxon>
    </lineage>
</organism>
<keyword evidence="2" id="KW-1133">Transmembrane helix</keyword>
<sequence>MATERLKIKQEPEQRMNKLLYDNRLWYRGSRHLLFFVSLVLLFSFILRSQQPHESYFTLLKVTAINAVFFLAYAYITIFLLIPEYLLKQKVLYFILFFVLVGIALSALKLMVSETIFYASISPGIIPESGIMNLRFIVVNAKDMTFIVAVLSIAKYVKDYLFAERLRKKLEEQEKQAQQKLMQSQFDPHFLFNTINNLYALSLLNPEKTKEVIHRIKVVLKYIIDESQKTSVLLADEITLIENYIQLEKLRYGKRLKVALHTEGNLEEVRIPPMILFLLVENCFKHGSSLDAGIPWIDIKVEVDGGKVLLTTENSKPKTIAGLEIKRNAGHGLKSLEKRLMLLYHKDGYHLDIHSEDRLFRVKLELKKNLEVSFSTYR</sequence>
<accession>A0A399SZ63</accession>
<name>A0A399SZ63_9BACT</name>
<gene>
    <name evidence="4" type="ORF">D1614_12355</name>
</gene>
<dbReference type="AlphaFoldDB" id="A0A399SZ63"/>
<dbReference type="InterPro" id="IPR010559">
    <property type="entry name" value="Sig_transdc_His_kin_internal"/>
</dbReference>
<dbReference type="PANTHER" id="PTHR34220">
    <property type="entry name" value="SENSOR HISTIDINE KINASE YPDA"/>
    <property type="match status" value="1"/>
</dbReference>
<evidence type="ECO:0000313" key="5">
    <source>
        <dbReference type="Proteomes" id="UP000265926"/>
    </source>
</evidence>
<dbReference type="Gene3D" id="3.30.565.10">
    <property type="entry name" value="Histidine kinase-like ATPase, C-terminal domain"/>
    <property type="match status" value="1"/>
</dbReference>
<protein>
    <recommendedName>
        <fullName evidence="3">Signal transduction histidine kinase internal region domain-containing protein</fullName>
    </recommendedName>
</protein>
<feature type="coiled-coil region" evidence="1">
    <location>
        <begin position="153"/>
        <end position="187"/>
    </location>
</feature>
<evidence type="ECO:0000256" key="1">
    <source>
        <dbReference type="SAM" id="Coils"/>
    </source>
</evidence>
<keyword evidence="1" id="KW-0175">Coiled coil</keyword>
<dbReference type="Proteomes" id="UP000265926">
    <property type="component" value="Unassembled WGS sequence"/>
</dbReference>
<feature type="transmembrane region" description="Helical" evidence="2">
    <location>
        <begin position="91"/>
        <end position="112"/>
    </location>
</feature>
<reference evidence="4 5" key="1">
    <citation type="submission" date="2018-08" db="EMBL/GenBank/DDBJ databases">
        <title>Pallidiluteibacterium maritimus gen. nov., sp. nov., isolated from coastal sediment.</title>
        <authorList>
            <person name="Zhou L.Y."/>
        </authorList>
    </citation>
    <scope>NUCLEOTIDE SEQUENCE [LARGE SCALE GENOMIC DNA]</scope>
    <source>
        <strain evidence="4 5">XSD2</strain>
    </source>
</reference>
<evidence type="ECO:0000256" key="2">
    <source>
        <dbReference type="SAM" id="Phobius"/>
    </source>
</evidence>
<dbReference type="GO" id="GO:0000155">
    <property type="term" value="F:phosphorelay sensor kinase activity"/>
    <property type="evidence" value="ECO:0007669"/>
    <property type="project" value="InterPro"/>
</dbReference>
<dbReference type="Pfam" id="PF06580">
    <property type="entry name" value="His_kinase"/>
    <property type="match status" value="1"/>
</dbReference>
<keyword evidence="2" id="KW-0812">Transmembrane</keyword>
<dbReference type="EMBL" id="QWGR01000006">
    <property type="protein sequence ID" value="RIJ47912.1"/>
    <property type="molecule type" value="Genomic_DNA"/>
</dbReference>
<keyword evidence="2" id="KW-0472">Membrane</keyword>
<keyword evidence="5" id="KW-1185">Reference proteome</keyword>
<evidence type="ECO:0000313" key="4">
    <source>
        <dbReference type="EMBL" id="RIJ47912.1"/>
    </source>
</evidence>
<comment type="caution">
    <text evidence="4">The sequence shown here is derived from an EMBL/GenBank/DDBJ whole genome shotgun (WGS) entry which is preliminary data.</text>
</comment>
<feature type="domain" description="Signal transduction histidine kinase internal region" evidence="3">
    <location>
        <begin position="177"/>
        <end position="256"/>
    </location>
</feature>
<proteinExistence type="predicted"/>
<feature type="transmembrane region" description="Helical" evidence="2">
    <location>
        <begin position="25"/>
        <end position="47"/>
    </location>
</feature>
<dbReference type="PANTHER" id="PTHR34220:SF7">
    <property type="entry name" value="SENSOR HISTIDINE KINASE YPDA"/>
    <property type="match status" value="1"/>
</dbReference>
<dbReference type="InterPro" id="IPR036890">
    <property type="entry name" value="HATPase_C_sf"/>
</dbReference>
<dbReference type="GO" id="GO:0016020">
    <property type="term" value="C:membrane"/>
    <property type="evidence" value="ECO:0007669"/>
    <property type="project" value="InterPro"/>
</dbReference>
<dbReference type="InterPro" id="IPR050640">
    <property type="entry name" value="Bact_2-comp_sensor_kinase"/>
</dbReference>
<evidence type="ECO:0000259" key="3">
    <source>
        <dbReference type="Pfam" id="PF06580"/>
    </source>
</evidence>
<feature type="transmembrane region" description="Helical" evidence="2">
    <location>
        <begin position="59"/>
        <end position="82"/>
    </location>
</feature>